<feature type="transmembrane region" description="Helical" evidence="1">
    <location>
        <begin position="12"/>
        <end position="30"/>
    </location>
</feature>
<feature type="transmembrane region" description="Helical" evidence="1">
    <location>
        <begin position="245"/>
        <end position="269"/>
    </location>
</feature>
<feature type="transmembrane region" description="Helical" evidence="1">
    <location>
        <begin position="75"/>
        <end position="95"/>
    </location>
</feature>
<evidence type="ECO:0000256" key="1">
    <source>
        <dbReference type="SAM" id="Phobius"/>
    </source>
</evidence>
<feature type="transmembrane region" description="Helical" evidence="1">
    <location>
        <begin position="37"/>
        <end position="55"/>
    </location>
</feature>
<evidence type="ECO:0000313" key="2">
    <source>
        <dbReference type="EMBL" id="MCO5397495.1"/>
    </source>
</evidence>
<dbReference type="RefSeq" id="WP_252677249.1">
    <property type="nucleotide sequence ID" value="NZ_JAMXHT010000002.1"/>
</dbReference>
<feature type="transmembrane region" description="Helical" evidence="1">
    <location>
        <begin position="213"/>
        <end position="233"/>
    </location>
</feature>
<organism evidence="2 3">
    <name type="scientific">Ralstonia soli</name>
    <dbReference type="NCBI Taxonomy" id="2953896"/>
    <lineage>
        <taxon>Bacteria</taxon>
        <taxon>Pseudomonadati</taxon>
        <taxon>Pseudomonadota</taxon>
        <taxon>Betaproteobacteria</taxon>
        <taxon>Burkholderiales</taxon>
        <taxon>Burkholderiaceae</taxon>
        <taxon>Ralstonia</taxon>
    </lineage>
</organism>
<proteinExistence type="predicted"/>
<feature type="transmembrane region" description="Helical" evidence="1">
    <location>
        <begin position="124"/>
        <end position="142"/>
    </location>
</feature>
<keyword evidence="1" id="KW-0812">Transmembrane</keyword>
<name>A0ABT1AGH7_9RALS</name>
<evidence type="ECO:0000313" key="3">
    <source>
        <dbReference type="Proteomes" id="UP001162811"/>
    </source>
</evidence>
<keyword evidence="3" id="KW-1185">Reference proteome</keyword>
<feature type="transmembrane region" description="Helical" evidence="1">
    <location>
        <begin position="409"/>
        <end position="430"/>
    </location>
</feature>
<protein>
    <recommendedName>
        <fullName evidence="4">Transmembrane protein</fullName>
    </recommendedName>
</protein>
<reference evidence="2" key="2">
    <citation type="journal article" date="2023" name="Front. Microbiol.">
        <title>Ralstonia chuxiongensis sp. nov., Ralstonia mojiangensis sp. nov., and Ralstonia soli sp. nov., isolated from tobacco fields, are three novel species in the family Burkholderiaceae.</title>
        <authorList>
            <person name="Lu C.H."/>
            <person name="Zhang Y.Y."/>
            <person name="Jiang N."/>
            <person name="Chen W."/>
            <person name="Shao X."/>
            <person name="Zhao Z.M."/>
            <person name="Lu W.L."/>
            <person name="Hu X."/>
            <person name="Xi Y.X."/>
            <person name="Zou S.Y."/>
            <person name="Wei Q.J."/>
            <person name="Lin Z.L."/>
            <person name="Gong L."/>
            <person name="Gai X.T."/>
            <person name="Zhang L.Q."/>
            <person name="Li J.Y."/>
            <person name="Jin Y."/>
            <person name="Xia Z.Y."/>
        </authorList>
    </citation>
    <scope>NUCLEOTIDE SEQUENCE</scope>
    <source>
        <strain evidence="2">21MJYT02-11</strain>
    </source>
</reference>
<accession>A0ABT1AGH7</accession>
<gene>
    <name evidence="2" type="ORF">NG900_04685</name>
</gene>
<reference evidence="2" key="1">
    <citation type="submission" date="2022-06" db="EMBL/GenBank/DDBJ databases">
        <authorList>
            <person name="Lu C.-H."/>
        </authorList>
    </citation>
    <scope>NUCLEOTIDE SEQUENCE</scope>
    <source>
        <strain evidence="2">21MJYT02-11</strain>
    </source>
</reference>
<keyword evidence="1" id="KW-1133">Transmembrane helix</keyword>
<dbReference type="Proteomes" id="UP001162811">
    <property type="component" value="Unassembled WGS sequence"/>
</dbReference>
<keyword evidence="1" id="KW-0472">Membrane</keyword>
<feature type="transmembrane region" description="Helical" evidence="1">
    <location>
        <begin position="191"/>
        <end position="207"/>
    </location>
</feature>
<dbReference type="EMBL" id="JAMXHT010000002">
    <property type="protein sequence ID" value="MCO5397495.1"/>
    <property type="molecule type" value="Genomic_DNA"/>
</dbReference>
<evidence type="ECO:0008006" key="4">
    <source>
        <dbReference type="Google" id="ProtNLM"/>
    </source>
</evidence>
<feature type="transmembrane region" description="Helical" evidence="1">
    <location>
        <begin position="162"/>
        <end position="179"/>
    </location>
</feature>
<sequence length="516" mass="56505">MQSLLWLSAENVAAALVVIAGGALGVHILGRAARLRAYPISTSILFGYVTSYFLLPPVATLLEWKPLTYNLMHPVLGFWHALVCLLVLLGTHKLYRKSALAMRVRLLIVNGVYRPLGFFRTPGNLQLVIMGGIGLCAMMYQVFLVGSAEGGGGGALNRFMQAMYPLAYLPYCMLVRPLIGARVWVPLDTRWKLMLAGYTVVLAAVSIGSNSRALVLIGIISLCLLAGYGLVTNTLPRHLFRMRRLVPALIVMLLLQGPAADLATSMVIARSQRNDVSAGQLLSATIEAMQNKDAIRERRIADATDNNQTWDERYLDNLFLARLANMKFADATLDLALRLDSTAQSDLRNIEWQRVLSVFPTPLIDALGLPVNKALVTTSSVGDLMLFTVTGDYDALGGFRTGSIFGSGYALFGWLYTGVLAILAFLIFVLADAQTTRRIIPSPVAGPPRWAPVFSPLAVTRYYTWVFYLTSAATGVESLSGLMVFIMRGWIEAAVVYAFTYWISRVILRILGRGAA</sequence>
<comment type="caution">
    <text evidence="2">The sequence shown here is derived from an EMBL/GenBank/DDBJ whole genome shotgun (WGS) entry which is preliminary data.</text>
</comment>
<feature type="transmembrane region" description="Helical" evidence="1">
    <location>
        <begin position="482"/>
        <end position="503"/>
    </location>
</feature>